<dbReference type="Pfam" id="PF01112">
    <property type="entry name" value="Asparaginase_2"/>
    <property type="match status" value="1"/>
</dbReference>
<feature type="active site" description="Nucleophile" evidence="1">
    <location>
        <position position="199"/>
    </location>
</feature>
<dbReference type="Gene3D" id="3.60.20.30">
    <property type="entry name" value="(Glycosyl)asparaginase"/>
    <property type="match status" value="1"/>
</dbReference>
<sequence>MKRRLFIKSSIASALGFSVLNPAYLTKKAVANTTAGGPVTVSSANGLRATQKAMELIKDGKDALDGVIAGVNIVEDDPNDHSVGLGGLPNEEGVVELDSCCMHGPTHNAGSVAALRNIRNPSKVARLVMERTDHELIVGKGALRFAKAHGFKEEELLTDKAREIWLRWKENLNDRDDWFPPANKKLSAADMELMDTTGTITCLGIDLSGNISGVTTTSGLAFKIPGRVGDSPIIGAGLYVDNEVGACGSTGRGEENLKNLSCFLVVELMRQGYSPEDACLEAAKRIVSHAKLPSLLNEKGKPNFNVKFYAVNKKGEWGGAAIYGPADFAVHDGKENKLRPMKFLFNSSLLEKK</sequence>
<evidence type="ECO:0000256" key="3">
    <source>
        <dbReference type="PIRSR" id="PIRSR600246-3"/>
    </source>
</evidence>
<evidence type="ECO:0000256" key="2">
    <source>
        <dbReference type="PIRSR" id="PIRSR600246-2"/>
    </source>
</evidence>
<dbReference type="CDD" id="cd04513">
    <property type="entry name" value="Glycosylasparaginase"/>
    <property type="match status" value="1"/>
</dbReference>
<evidence type="ECO:0000313" key="5">
    <source>
        <dbReference type="EMBL" id="HGY54761.1"/>
    </source>
</evidence>
<comment type="caution">
    <text evidence="5">The sequence shown here is derived from an EMBL/GenBank/DDBJ whole genome shotgun (WGS) entry which is preliminary data.</text>
</comment>
<gene>
    <name evidence="5" type="ORF">ENK44_03575</name>
</gene>
<evidence type="ECO:0000256" key="4">
    <source>
        <dbReference type="SAM" id="SignalP"/>
    </source>
</evidence>
<feature type="binding site" evidence="2">
    <location>
        <begin position="227"/>
        <end position="230"/>
    </location>
    <ligand>
        <name>substrate</name>
    </ligand>
</feature>
<dbReference type="InterPro" id="IPR029055">
    <property type="entry name" value="Ntn_hydrolases_N"/>
</dbReference>
<dbReference type="EMBL" id="DRQG01000031">
    <property type="protein sequence ID" value="HGY54761.1"/>
    <property type="molecule type" value="Genomic_DNA"/>
</dbReference>
<feature type="binding site" evidence="2">
    <location>
        <begin position="250"/>
        <end position="253"/>
    </location>
    <ligand>
        <name>substrate</name>
    </ligand>
</feature>
<organism evidence="5">
    <name type="scientific">Caldithrix abyssi</name>
    <dbReference type="NCBI Taxonomy" id="187145"/>
    <lineage>
        <taxon>Bacteria</taxon>
        <taxon>Pseudomonadati</taxon>
        <taxon>Calditrichota</taxon>
        <taxon>Calditrichia</taxon>
        <taxon>Calditrichales</taxon>
        <taxon>Calditrichaceae</taxon>
        <taxon>Caldithrix</taxon>
    </lineage>
</organism>
<dbReference type="InterPro" id="IPR000246">
    <property type="entry name" value="Peptidase_T2"/>
</dbReference>
<dbReference type="SUPFAM" id="SSF56235">
    <property type="entry name" value="N-terminal nucleophile aminohydrolases (Ntn hydrolases)"/>
    <property type="match status" value="1"/>
</dbReference>
<proteinExistence type="predicted"/>
<keyword evidence="4" id="KW-0732">Signal</keyword>
<evidence type="ECO:0000256" key="1">
    <source>
        <dbReference type="PIRSR" id="PIRSR600246-1"/>
    </source>
</evidence>
<dbReference type="GO" id="GO:0016811">
    <property type="term" value="F:hydrolase activity, acting on carbon-nitrogen (but not peptide) bonds, in linear amides"/>
    <property type="evidence" value="ECO:0007669"/>
    <property type="project" value="UniProtKB-ARBA"/>
</dbReference>
<feature type="signal peptide" evidence="4">
    <location>
        <begin position="1"/>
        <end position="23"/>
    </location>
</feature>
<reference evidence="5" key="1">
    <citation type="journal article" date="2020" name="mSystems">
        <title>Genome- and Community-Level Interaction Insights into Carbon Utilization and Element Cycling Functions of Hydrothermarchaeota in Hydrothermal Sediment.</title>
        <authorList>
            <person name="Zhou Z."/>
            <person name="Liu Y."/>
            <person name="Xu W."/>
            <person name="Pan J."/>
            <person name="Luo Z.H."/>
            <person name="Li M."/>
        </authorList>
    </citation>
    <scope>NUCLEOTIDE SEQUENCE [LARGE SCALE GENOMIC DNA]</scope>
    <source>
        <strain evidence="5">HyVt-577</strain>
    </source>
</reference>
<feature type="site" description="Cleavage; by autolysis" evidence="3">
    <location>
        <begin position="198"/>
        <end position="199"/>
    </location>
</feature>
<accession>A0A7V4TYH9</accession>
<feature type="chain" id="PRO_5030943323" evidence="4">
    <location>
        <begin position="24"/>
        <end position="353"/>
    </location>
</feature>
<dbReference type="AlphaFoldDB" id="A0A7V4TYH9"/>
<name>A0A7V4TYH9_CALAY</name>
<dbReference type="PANTHER" id="PTHR10188">
    <property type="entry name" value="L-ASPARAGINASE"/>
    <property type="match status" value="1"/>
</dbReference>
<dbReference type="PANTHER" id="PTHR10188:SF6">
    <property type="entry name" value="N(4)-(BETA-N-ACETYLGLUCOSAMINYL)-L-ASPARAGINASE"/>
    <property type="match status" value="1"/>
</dbReference>
<dbReference type="Proteomes" id="UP000885779">
    <property type="component" value="Unassembled WGS sequence"/>
</dbReference>
<dbReference type="GO" id="GO:0005737">
    <property type="term" value="C:cytoplasm"/>
    <property type="evidence" value="ECO:0007669"/>
    <property type="project" value="TreeGrafter"/>
</dbReference>
<protein>
    <submittedName>
        <fullName evidence="5">Asparaginase</fullName>
    </submittedName>
</protein>